<keyword evidence="3" id="KW-1185">Reference proteome</keyword>
<proteinExistence type="predicted"/>
<evidence type="ECO:0000313" key="2">
    <source>
        <dbReference type="EMBL" id="RNL64288.1"/>
    </source>
</evidence>
<dbReference type="Proteomes" id="UP000267128">
    <property type="component" value="Unassembled WGS sequence"/>
</dbReference>
<organism evidence="2 3">
    <name type="scientific">Nocardioides marmoriginsengisoli</name>
    <dbReference type="NCBI Taxonomy" id="661483"/>
    <lineage>
        <taxon>Bacteria</taxon>
        <taxon>Bacillati</taxon>
        <taxon>Actinomycetota</taxon>
        <taxon>Actinomycetes</taxon>
        <taxon>Propionibacteriales</taxon>
        <taxon>Nocardioidaceae</taxon>
        <taxon>Nocardioides</taxon>
    </lineage>
</organism>
<feature type="region of interest" description="Disordered" evidence="1">
    <location>
        <begin position="1"/>
        <end position="24"/>
    </location>
</feature>
<evidence type="ECO:0000256" key="1">
    <source>
        <dbReference type="SAM" id="MobiDB-lite"/>
    </source>
</evidence>
<sequence>MRSTERWGRSVADRPTIDVATPTGGWGAPWPNVAEIEAVLPHDKWTLVGGLMAQLHGIHAGIDAVRPTNDVDIVLHVETTRGIASETARALESLGYELAPSIDERNNTAHRFKRGVSTVDVVAASPDVVDILIADHVAPRVVEKLRGRTMIAIEGGTQALRRTVNARLQITTGRTTTVSVPSPFGAVILKAAAYETDSRDRERHLQDAALLLAVIEDPYAERVQFAGSDRSRLQTLVRALPDSATQWRTLPADARANGQTALRILNA</sequence>
<name>A0A3N0CLF9_9ACTN</name>
<reference evidence="2 3" key="1">
    <citation type="submission" date="2018-11" db="EMBL/GenBank/DDBJ databases">
        <authorList>
            <person name="Li F."/>
        </authorList>
    </citation>
    <scope>NUCLEOTIDE SEQUENCE [LARGE SCALE GENOMIC DNA]</scope>
    <source>
        <strain evidence="2 3">Gsoil 097</strain>
    </source>
</reference>
<dbReference type="AlphaFoldDB" id="A0A3N0CLF9"/>
<evidence type="ECO:0000313" key="3">
    <source>
        <dbReference type="Proteomes" id="UP000267128"/>
    </source>
</evidence>
<dbReference type="OrthoDB" id="5175769at2"/>
<feature type="compositionally biased region" description="Basic and acidic residues" evidence="1">
    <location>
        <begin position="1"/>
        <end position="16"/>
    </location>
</feature>
<dbReference type="EMBL" id="RJSE01000005">
    <property type="protein sequence ID" value="RNL64288.1"/>
    <property type="molecule type" value="Genomic_DNA"/>
</dbReference>
<comment type="caution">
    <text evidence="2">The sequence shown here is derived from an EMBL/GenBank/DDBJ whole genome shotgun (WGS) entry which is preliminary data.</text>
</comment>
<protein>
    <submittedName>
        <fullName evidence="2">Uncharacterized protein</fullName>
    </submittedName>
</protein>
<accession>A0A3N0CLF9</accession>
<gene>
    <name evidence="2" type="ORF">EFK50_07105</name>
</gene>